<dbReference type="Pfam" id="PF01597">
    <property type="entry name" value="GCV_H"/>
    <property type="match status" value="1"/>
</dbReference>
<dbReference type="CDD" id="cd06848">
    <property type="entry name" value="GCS_H"/>
    <property type="match status" value="1"/>
</dbReference>
<dbReference type="InterPro" id="IPR033753">
    <property type="entry name" value="GCV_H/Fam206"/>
</dbReference>
<dbReference type="Gene3D" id="2.40.50.100">
    <property type="match status" value="1"/>
</dbReference>
<keyword evidence="1" id="KW-0450">Lipoyl</keyword>
<dbReference type="InterPro" id="IPR002930">
    <property type="entry name" value="GCV_H"/>
</dbReference>
<dbReference type="Proteomes" id="UP000184128">
    <property type="component" value="Unassembled WGS sequence"/>
</dbReference>
<dbReference type="PANTHER" id="PTHR11715:SF3">
    <property type="entry name" value="GLYCINE CLEAVAGE SYSTEM H PROTEIN-RELATED"/>
    <property type="match status" value="1"/>
</dbReference>
<name>A0A1M4VZT4_9LACT</name>
<reference evidence="2 3" key="1">
    <citation type="submission" date="2016-11" db="EMBL/GenBank/DDBJ databases">
        <authorList>
            <person name="Jaros S."/>
            <person name="Januszkiewicz K."/>
            <person name="Wedrychowicz H."/>
        </authorList>
    </citation>
    <scope>NUCLEOTIDE SEQUENCE [LARGE SCALE GENOMIC DNA]</scope>
    <source>
        <strain evidence="2 3">DSM 15692</strain>
    </source>
</reference>
<evidence type="ECO:0000256" key="1">
    <source>
        <dbReference type="ARBA" id="ARBA00022823"/>
    </source>
</evidence>
<proteinExistence type="predicted"/>
<dbReference type="RefSeq" id="WP_073297432.1">
    <property type="nucleotide sequence ID" value="NZ_FQUF01000013.1"/>
</dbReference>
<dbReference type="GO" id="GO:0005737">
    <property type="term" value="C:cytoplasm"/>
    <property type="evidence" value="ECO:0007669"/>
    <property type="project" value="TreeGrafter"/>
</dbReference>
<dbReference type="OrthoDB" id="2401220at2"/>
<accession>A0A1M4VZT4</accession>
<keyword evidence="3" id="KW-1185">Reference proteome</keyword>
<dbReference type="STRING" id="1121025.SAMN02745249_01059"/>
<dbReference type="AlphaFoldDB" id="A0A1M4VZT4"/>
<dbReference type="GO" id="GO:0009249">
    <property type="term" value="P:protein lipoylation"/>
    <property type="evidence" value="ECO:0007669"/>
    <property type="project" value="TreeGrafter"/>
</dbReference>
<dbReference type="InterPro" id="IPR011053">
    <property type="entry name" value="Single_hybrid_motif"/>
</dbReference>
<dbReference type="EMBL" id="FQUF01000013">
    <property type="protein sequence ID" value="SHE74415.1"/>
    <property type="molecule type" value="Genomic_DNA"/>
</dbReference>
<dbReference type="SUPFAM" id="SSF51230">
    <property type="entry name" value="Single hybrid motif"/>
    <property type="match status" value="1"/>
</dbReference>
<evidence type="ECO:0000313" key="2">
    <source>
        <dbReference type="EMBL" id="SHE74415.1"/>
    </source>
</evidence>
<dbReference type="GO" id="GO:0019464">
    <property type="term" value="P:glycine decarboxylation via glycine cleavage system"/>
    <property type="evidence" value="ECO:0007669"/>
    <property type="project" value="InterPro"/>
</dbReference>
<dbReference type="PANTHER" id="PTHR11715">
    <property type="entry name" value="GLYCINE CLEAVAGE SYSTEM H PROTEIN"/>
    <property type="match status" value="1"/>
</dbReference>
<evidence type="ECO:0000313" key="3">
    <source>
        <dbReference type="Proteomes" id="UP000184128"/>
    </source>
</evidence>
<gene>
    <name evidence="2" type="ORF">SAMN02745249_01059</name>
</gene>
<organism evidence="2 3">
    <name type="scientific">Atopostipes suicloacalis DSM 15692</name>
    <dbReference type="NCBI Taxonomy" id="1121025"/>
    <lineage>
        <taxon>Bacteria</taxon>
        <taxon>Bacillati</taxon>
        <taxon>Bacillota</taxon>
        <taxon>Bacilli</taxon>
        <taxon>Lactobacillales</taxon>
        <taxon>Carnobacteriaceae</taxon>
        <taxon>Atopostipes</taxon>
    </lineage>
</organism>
<protein>
    <submittedName>
        <fullName evidence="2">Glycine cleavage system H protein</fullName>
    </submittedName>
</protein>
<sequence length="118" mass="13355">MNKVFTETGLWLIEFETGKIRIGLSSKGQDDLGEVSFFDPFPIDTVTEGESFCSIEAAKAVTEMEAPLTGEVITFNEELLSVPENLNEEDDELNWIIEVSVENFDKEDYLKEDLPIEE</sequence>
<dbReference type="GO" id="GO:0005960">
    <property type="term" value="C:glycine cleavage complex"/>
    <property type="evidence" value="ECO:0007669"/>
    <property type="project" value="InterPro"/>
</dbReference>